<proteinExistence type="predicted"/>
<comment type="caution">
    <text evidence="2">The sequence shown here is derived from an EMBL/GenBank/DDBJ whole genome shotgun (WGS) entry which is preliminary data.</text>
</comment>
<dbReference type="Proteomes" id="UP000248925">
    <property type="component" value="Unassembled WGS sequence"/>
</dbReference>
<feature type="region of interest" description="Disordered" evidence="1">
    <location>
        <begin position="40"/>
        <end position="72"/>
    </location>
</feature>
<dbReference type="RefSeq" id="WP_111160346.1">
    <property type="nucleotide sequence ID" value="NZ_PCDP01000034.1"/>
</dbReference>
<dbReference type="Pfam" id="PF18856">
    <property type="entry name" value="baeRF_family12"/>
    <property type="match status" value="1"/>
</dbReference>
<organism evidence="2 3">
    <name type="scientific">Rhizobium tubonense</name>
    <dbReference type="NCBI Taxonomy" id="484088"/>
    <lineage>
        <taxon>Bacteria</taxon>
        <taxon>Pseudomonadati</taxon>
        <taxon>Pseudomonadota</taxon>
        <taxon>Alphaproteobacteria</taxon>
        <taxon>Hyphomicrobiales</taxon>
        <taxon>Rhizobiaceae</taxon>
        <taxon>Rhizobium/Agrobacterium group</taxon>
        <taxon>Rhizobium</taxon>
    </lineage>
</organism>
<dbReference type="OrthoDB" id="9812459at2"/>
<dbReference type="InterPro" id="IPR041374">
    <property type="entry name" value="BaeRF_family12"/>
</dbReference>
<dbReference type="EMBL" id="PCDP01000034">
    <property type="protein sequence ID" value="PZM14370.1"/>
    <property type="molecule type" value="Genomic_DNA"/>
</dbReference>
<evidence type="ECO:0000256" key="1">
    <source>
        <dbReference type="SAM" id="MobiDB-lite"/>
    </source>
</evidence>
<name>A0A2W4EW30_9HYPH</name>
<evidence type="ECO:0000313" key="3">
    <source>
        <dbReference type="Proteomes" id="UP000248925"/>
    </source>
</evidence>
<dbReference type="AlphaFoldDB" id="A0A2W4EW30"/>
<protein>
    <submittedName>
        <fullName evidence="2">Host cell attachment protein</fullName>
    </submittedName>
</protein>
<feature type="compositionally biased region" description="Low complexity" evidence="1">
    <location>
        <begin position="42"/>
        <end position="54"/>
    </location>
</feature>
<keyword evidence="3" id="KW-1185">Reference proteome</keyword>
<evidence type="ECO:0000313" key="2">
    <source>
        <dbReference type="EMBL" id="PZM14370.1"/>
    </source>
</evidence>
<accession>A0A2W4EW30</accession>
<sequence length="134" mass="14003">MNLPQNTIIAVADGEKLSLFQNDGDAANLKLTALPSAEIDSSKISSGGRHSSSSANPDDSQQDEDGFGSGVTDMLNKQVLDGKIKGLVIVAAPRTLGEMRKGYHKSLSAVLIGELDKDLTGHSLQDIEKALAAA</sequence>
<reference evidence="2 3" key="1">
    <citation type="journal article" date="2018" name="Sci. Rep.">
        <title>Rhizobium tumorigenes sp. nov., a novel plant tumorigenic bacterium isolated from cane gall tumors on thornless blackberry.</title>
        <authorList>
            <person name="Kuzmanovi N."/>
            <person name="Smalla K."/>
            <person name="Gronow S."/>
            <person name="PuBawska J."/>
        </authorList>
    </citation>
    <scope>NUCLEOTIDE SEQUENCE [LARGE SCALE GENOMIC DNA]</scope>
    <source>
        <strain evidence="2 3">CCBAU 85046</strain>
    </source>
</reference>
<gene>
    <name evidence="2" type="ORF">CPY51_11355</name>
</gene>